<reference evidence="2 3" key="1">
    <citation type="journal article" date="2016" name="Int. J. Syst. Evol. Microbiol.">
        <title>Oceanobacillus halophilus sp. nov., a novel moderately halophilic bacterium from a hypersaline lake.</title>
        <authorList>
            <person name="Amoozegar M.A."/>
            <person name="Bagheri M."/>
            <person name="Makhdoumi A."/>
            <person name="Nikou M.M."/>
            <person name="Fazeli S.A.S."/>
            <person name="Schumann P."/>
            <person name="Sproer C."/>
            <person name="Sanchez-Porro C."/>
            <person name="Ventosa A."/>
        </authorList>
    </citation>
    <scope>NUCLEOTIDE SEQUENCE [LARGE SCALE GENOMIC DNA]</scope>
    <source>
        <strain evidence="2 3">DSM 23996</strain>
    </source>
</reference>
<organism evidence="2 3">
    <name type="scientific">Oceanobacillus halophilus</name>
    <dbReference type="NCBI Taxonomy" id="930130"/>
    <lineage>
        <taxon>Bacteria</taxon>
        <taxon>Bacillati</taxon>
        <taxon>Bacillota</taxon>
        <taxon>Bacilli</taxon>
        <taxon>Bacillales</taxon>
        <taxon>Bacillaceae</taxon>
        <taxon>Oceanobacillus</taxon>
    </lineage>
</organism>
<keyword evidence="2" id="KW-0808">Transferase</keyword>
<gene>
    <name evidence="2" type="ORF">D8M06_03155</name>
</gene>
<feature type="coiled-coil region" evidence="1">
    <location>
        <begin position="193"/>
        <end position="227"/>
    </location>
</feature>
<evidence type="ECO:0000313" key="2">
    <source>
        <dbReference type="EMBL" id="RKQ37810.1"/>
    </source>
</evidence>
<dbReference type="Pfam" id="PF04816">
    <property type="entry name" value="TrmK"/>
    <property type="match status" value="1"/>
</dbReference>
<dbReference type="InterPro" id="IPR006901">
    <property type="entry name" value="TrmK"/>
</dbReference>
<evidence type="ECO:0000313" key="3">
    <source>
        <dbReference type="Proteomes" id="UP000269301"/>
    </source>
</evidence>
<keyword evidence="1" id="KW-0175">Coiled coil</keyword>
<accession>A0A495AE11</accession>
<sequence length="242" mass="27408">MVKSITLSTRLATVASYIKKGAFFADIGSDHAYLPCYVCMHDDTARAIAGEVNKGPFKSAIETVDTYKLSGVIDVRLGNGLEVISPNEGLDHLIIAGMGGTLIKSILAGGKSKLENMERIIAQPNVDAKSVRKWLRDNHYFISDESIVKENGHIYEIIVADKIMNHLPVDNAPTDKELLFGPVLLRNKSKNFFEKWKHEHDKLQRVINQMKNAKVENKEKIIQFEEELSWMEEVLQDEKFMY</sequence>
<dbReference type="GO" id="GO:0032259">
    <property type="term" value="P:methylation"/>
    <property type="evidence" value="ECO:0007669"/>
    <property type="project" value="UniProtKB-KW"/>
</dbReference>
<dbReference type="SUPFAM" id="SSF53335">
    <property type="entry name" value="S-adenosyl-L-methionine-dependent methyltransferases"/>
    <property type="match status" value="1"/>
</dbReference>
<comment type="caution">
    <text evidence="2">The sequence shown here is derived from an EMBL/GenBank/DDBJ whole genome shotgun (WGS) entry which is preliminary data.</text>
</comment>
<dbReference type="Proteomes" id="UP000269301">
    <property type="component" value="Unassembled WGS sequence"/>
</dbReference>
<dbReference type="AlphaFoldDB" id="A0A495AE11"/>
<dbReference type="Gene3D" id="3.40.50.150">
    <property type="entry name" value="Vaccinia Virus protein VP39"/>
    <property type="match status" value="1"/>
</dbReference>
<dbReference type="PANTHER" id="PTHR38451">
    <property type="entry name" value="TRNA (ADENINE(22)-N(1))-METHYLTRANSFERASE"/>
    <property type="match status" value="1"/>
</dbReference>
<dbReference type="PIRSF" id="PIRSF018637">
    <property type="entry name" value="TrmK"/>
    <property type="match status" value="1"/>
</dbReference>
<keyword evidence="3" id="KW-1185">Reference proteome</keyword>
<dbReference type="InterPro" id="IPR029063">
    <property type="entry name" value="SAM-dependent_MTases_sf"/>
</dbReference>
<dbReference type="PANTHER" id="PTHR38451:SF1">
    <property type="entry name" value="TRNA (ADENINE(22)-N(1))-METHYLTRANSFERASE"/>
    <property type="match status" value="1"/>
</dbReference>
<dbReference type="GO" id="GO:0160105">
    <property type="term" value="F:tRNA (adenine(22)-N1)-methyltransferase activity"/>
    <property type="evidence" value="ECO:0007669"/>
    <property type="project" value="InterPro"/>
</dbReference>
<name>A0A495AE11_9BACI</name>
<dbReference type="OrthoDB" id="5881184at2"/>
<protein>
    <submittedName>
        <fullName evidence="2">tRNA (Adenine-N(1))-methyltransferase</fullName>
    </submittedName>
</protein>
<proteinExistence type="predicted"/>
<keyword evidence="2" id="KW-0489">Methyltransferase</keyword>
<dbReference type="EMBL" id="RBZP01000001">
    <property type="protein sequence ID" value="RKQ37810.1"/>
    <property type="molecule type" value="Genomic_DNA"/>
</dbReference>
<dbReference type="RefSeq" id="WP_121202884.1">
    <property type="nucleotide sequence ID" value="NZ_RBZP01000001.1"/>
</dbReference>
<dbReference type="Gene3D" id="1.10.287.1890">
    <property type="match status" value="1"/>
</dbReference>
<evidence type="ECO:0000256" key="1">
    <source>
        <dbReference type="SAM" id="Coils"/>
    </source>
</evidence>